<protein>
    <recommendedName>
        <fullName evidence="4">PKD domain-containing protein</fullName>
    </recommendedName>
</protein>
<evidence type="ECO:0000313" key="2">
    <source>
        <dbReference type="EMBL" id="TGG39673.1"/>
    </source>
</evidence>
<feature type="signal peptide" evidence="1">
    <location>
        <begin position="1"/>
        <end position="21"/>
    </location>
</feature>
<name>A0A4Z0V7G5_9BACT</name>
<organism evidence="2 3">
    <name type="scientific">Duncaniella freteri</name>
    <dbReference type="NCBI Taxonomy" id="2530391"/>
    <lineage>
        <taxon>Bacteria</taxon>
        <taxon>Pseudomonadati</taxon>
        <taxon>Bacteroidota</taxon>
        <taxon>Bacteroidia</taxon>
        <taxon>Bacteroidales</taxon>
        <taxon>Muribaculaceae</taxon>
        <taxon>Duncaniella</taxon>
    </lineage>
</organism>
<dbReference type="Pfam" id="PF16407">
    <property type="entry name" value="PKD_2"/>
    <property type="match status" value="1"/>
</dbReference>
<comment type="caution">
    <text evidence="2">The sequence shown here is derived from an EMBL/GenBank/DDBJ whole genome shotgun (WGS) entry which is preliminary data.</text>
</comment>
<evidence type="ECO:0000256" key="1">
    <source>
        <dbReference type="SAM" id="SignalP"/>
    </source>
</evidence>
<dbReference type="AlphaFoldDB" id="A0A4Z0V7G5"/>
<dbReference type="RefSeq" id="WP_135470411.1">
    <property type="nucleotide sequence ID" value="NZ_CASCNC010000059.1"/>
</dbReference>
<evidence type="ECO:0000313" key="3">
    <source>
        <dbReference type="Proteomes" id="UP000297635"/>
    </source>
</evidence>
<accession>A0A4Z0V7G5</accession>
<evidence type="ECO:0008006" key="4">
    <source>
        <dbReference type="Google" id="ProtNLM"/>
    </source>
</evidence>
<dbReference type="InterPro" id="IPR032183">
    <property type="entry name" value="PKD-like"/>
</dbReference>
<dbReference type="Proteomes" id="UP000297635">
    <property type="component" value="Unassembled WGS sequence"/>
</dbReference>
<sequence length="532" mass="60772">MKKFLYIPVIVAAGLWSAGCADDIGNYDYTEINEVSVAVDDRSPEEGKTYNVVAFIDNIDFDPQIKSSLGINDESAYEYEWRVMPLGAGWEEIDTEDITVCTTRRINQPVTLSPGKYSAFFNVRDKATGVVWTTRFFLMVRSVTNEGWLVLSNVNDKCRLDIVYNRSETEDLLAHDIFQDVEMDLGKPERLIFNYDLRDQATLLVTDKNTYNLDQVDLHVGEENSLVWRFGVSPETVRVKASAISKYAGRNLWAIIDENDDIYTIARSVDGAFFEFPLTRLNGKIPFKPAPFIGVNHYNYNDGCNPVIMYDADHRQFIQIHNNSVYPSVMDFEGRHLFDNPTGRDMVHMESSKSGPVHSVLRDPSTGETYFYSIHLRGEYIEPENWWEEGDYISYNEQAAYGKVIGPDVDNATMFAFHHQWDYLFYAVGDKVYQFNLAAPDEPAIPVLSFPGETVKVLRFNPFVGWEAYADWERARGYQLIVGTDVQGAPADNCGKVRFYEVPNLMQPLKKLKEYDGFGSIVEVVYKERAKS</sequence>
<keyword evidence="1" id="KW-0732">Signal</keyword>
<gene>
    <name evidence="2" type="ORF">EZ315_02750</name>
</gene>
<dbReference type="EMBL" id="SJSA01000001">
    <property type="protein sequence ID" value="TGG39673.1"/>
    <property type="molecule type" value="Genomic_DNA"/>
</dbReference>
<dbReference type="PROSITE" id="PS51257">
    <property type="entry name" value="PROKAR_LIPOPROTEIN"/>
    <property type="match status" value="1"/>
</dbReference>
<keyword evidence="3" id="KW-1185">Reference proteome</keyword>
<proteinExistence type="predicted"/>
<dbReference type="GeneID" id="82148694"/>
<feature type="chain" id="PRO_5021278037" description="PKD domain-containing protein" evidence="1">
    <location>
        <begin position="22"/>
        <end position="532"/>
    </location>
</feature>
<reference evidence="2 3" key="1">
    <citation type="submission" date="2019-02" db="EMBL/GenBank/DDBJ databases">
        <title>Isolation and identification of novel species under the genus Muribaculum.</title>
        <authorList>
            <person name="Miyake S."/>
            <person name="Ding Y."/>
            <person name="Low A."/>
            <person name="Soh M."/>
            <person name="Seedorf H."/>
        </authorList>
    </citation>
    <scope>NUCLEOTIDE SEQUENCE [LARGE SCALE GENOMIC DNA]</scope>
    <source>
        <strain evidence="2 3">TLL-A3</strain>
    </source>
</reference>